<evidence type="ECO:0000313" key="4">
    <source>
        <dbReference type="Proteomes" id="UP001498421"/>
    </source>
</evidence>
<proteinExistence type="predicted"/>
<dbReference type="CDD" id="cd00060">
    <property type="entry name" value="FHA"/>
    <property type="match status" value="1"/>
</dbReference>
<protein>
    <recommendedName>
        <fullName evidence="2">FHA domain-containing protein</fullName>
    </recommendedName>
</protein>
<dbReference type="PROSITE" id="PS50006">
    <property type="entry name" value="FHA_DOMAIN"/>
    <property type="match status" value="1"/>
</dbReference>
<feature type="region of interest" description="Disordered" evidence="1">
    <location>
        <begin position="38"/>
        <end position="58"/>
    </location>
</feature>
<accession>A0ABR1HGS6</accession>
<dbReference type="EMBL" id="JAZAVK010000141">
    <property type="protein sequence ID" value="KAK7419958.1"/>
    <property type="molecule type" value="Genomic_DNA"/>
</dbReference>
<organism evidence="3 4">
    <name type="scientific">Neonectria magnoliae</name>
    <dbReference type="NCBI Taxonomy" id="2732573"/>
    <lineage>
        <taxon>Eukaryota</taxon>
        <taxon>Fungi</taxon>
        <taxon>Dikarya</taxon>
        <taxon>Ascomycota</taxon>
        <taxon>Pezizomycotina</taxon>
        <taxon>Sordariomycetes</taxon>
        <taxon>Hypocreomycetidae</taxon>
        <taxon>Hypocreales</taxon>
        <taxon>Nectriaceae</taxon>
        <taxon>Neonectria</taxon>
    </lineage>
</organism>
<keyword evidence="4" id="KW-1185">Reference proteome</keyword>
<dbReference type="SUPFAM" id="SSF49879">
    <property type="entry name" value="SMAD/FHA domain"/>
    <property type="match status" value="1"/>
</dbReference>
<sequence>MEDTDLIACLYSHKDDLNLVSNAFKESSRYVSPRVQVFKNNRPGERGSPQPREDLDASDHDYLPRLEIRFSDIPRTERGVVFGSNLNCDVALPYDGVSDYHLSLTFDDMNRPLVEDLGSSTGTEVTYDDKKHSWIVSGHWVPQQMKCIVINVTDTISFQIVFARYNIGSQAYIDKVNRFRQGIATA</sequence>
<feature type="domain" description="FHA" evidence="2">
    <location>
        <begin position="80"/>
        <end position="126"/>
    </location>
</feature>
<dbReference type="InterPro" id="IPR008984">
    <property type="entry name" value="SMAD_FHA_dom_sf"/>
</dbReference>
<evidence type="ECO:0000313" key="3">
    <source>
        <dbReference type="EMBL" id="KAK7419958.1"/>
    </source>
</evidence>
<name>A0ABR1HGS6_9HYPO</name>
<dbReference type="InterPro" id="IPR000253">
    <property type="entry name" value="FHA_dom"/>
</dbReference>
<dbReference type="Proteomes" id="UP001498421">
    <property type="component" value="Unassembled WGS sequence"/>
</dbReference>
<evidence type="ECO:0000259" key="2">
    <source>
        <dbReference type="PROSITE" id="PS50006"/>
    </source>
</evidence>
<comment type="caution">
    <text evidence="3">The sequence shown here is derived from an EMBL/GenBank/DDBJ whole genome shotgun (WGS) entry which is preliminary data.</text>
</comment>
<gene>
    <name evidence="3" type="ORF">QQZ08_010594</name>
</gene>
<evidence type="ECO:0000256" key="1">
    <source>
        <dbReference type="SAM" id="MobiDB-lite"/>
    </source>
</evidence>
<dbReference type="Pfam" id="PF00498">
    <property type="entry name" value="FHA"/>
    <property type="match status" value="1"/>
</dbReference>
<dbReference type="Gene3D" id="2.60.200.20">
    <property type="match status" value="1"/>
</dbReference>
<reference evidence="3 4" key="1">
    <citation type="journal article" date="2025" name="Microbiol. Resour. Announc.">
        <title>Draft genome sequences for Neonectria magnoliae and Neonectria punicea, canker pathogens of Liriodendron tulipifera and Acer saccharum in West Virginia.</title>
        <authorList>
            <person name="Petronek H.M."/>
            <person name="Kasson M.T."/>
            <person name="Metheny A.M."/>
            <person name="Stauder C.M."/>
            <person name="Lovett B."/>
            <person name="Lynch S.C."/>
            <person name="Garnas J.R."/>
            <person name="Kasson L.R."/>
            <person name="Stajich J.E."/>
        </authorList>
    </citation>
    <scope>NUCLEOTIDE SEQUENCE [LARGE SCALE GENOMIC DNA]</scope>
    <source>
        <strain evidence="3 4">NRRL 64651</strain>
    </source>
</reference>